<name>A0A2P8DKG0_9ACTN</name>
<accession>A0A2P8DKG0</accession>
<gene>
    <name evidence="3" type="ORF">CLV63_10766</name>
</gene>
<dbReference type="Gene3D" id="3.30.70.1060">
    <property type="entry name" value="Dimeric alpha+beta barrel"/>
    <property type="match status" value="1"/>
</dbReference>
<evidence type="ECO:0000313" key="4">
    <source>
        <dbReference type="Proteomes" id="UP000240542"/>
    </source>
</evidence>
<dbReference type="Pfam" id="PF03795">
    <property type="entry name" value="YCII"/>
    <property type="match status" value="1"/>
</dbReference>
<evidence type="ECO:0000313" key="3">
    <source>
        <dbReference type="EMBL" id="PSK97678.1"/>
    </source>
</evidence>
<dbReference type="PANTHER" id="PTHR37828:SF1">
    <property type="entry name" value="YCII-RELATED DOMAIN-CONTAINING PROTEIN"/>
    <property type="match status" value="1"/>
</dbReference>
<dbReference type="InterPro" id="IPR011008">
    <property type="entry name" value="Dimeric_a/b-barrel"/>
</dbReference>
<proteinExistence type="inferred from homology"/>
<dbReference type="AlphaFoldDB" id="A0A2P8DKG0"/>
<sequence>MRNDRGMLHVLLLRYTRTPDDAAPHVPDHVEYLETHHDDGTFVLSGQTAPDGTGGVILARGSRAAVERIAAADPFIVAGVGSYEIISAEPGRGAREVLDLFGP</sequence>
<dbReference type="SUPFAM" id="SSF54909">
    <property type="entry name" value="Dimeric alpha+beta barrel"/>
    <property type="match status" value="1"/>
</dbReference>
<comment type="caution">
    <text evidence="3">The sequence shown here is derived from an EMBL/GenBank/DDBJ whole genome shotgun (WGS) entry which is preliminary data.</text>
</comment>
<protein>
    <submittedName>
        <fullName evidence="3">Uncharacterized protein YciI</fullName>
    </submittedName>
</protein>
<evidence type="ECO:0000256" key="1">
    <source>
        <dbReference type="ARBA" id="ARBA00007689"/>
    </source>
</evidence>
<feature type="domain" description="YCII-related" evidence="2">
    <location>
        <begin position="7"/>
        <end position="86"/>
    </location>
</feature>
<keyword evidence="4" id="KW-1185">Reference proteome</keyword>
<dbReference type="EMBL" id="PYGA01000007">
    <property type="protein sequence ID" value="PSK97678.1"/>
    <property type="molecule type" value="Genomic_DNA"/>
</dbReference>
<dbReference type="Proteomes" id="UP000240542">
    <property type="component" value="Unassembled WGS sequence"/>
</dbReference>
<reference evidence="3 4" key="1">
    <citation type="submission" date="2018-03" db="EMBL/GenBank/DDBJ databases">
        <title>Genomic Encyclopedia of Archaeal and Bacterial Type Strains, Phase II (KMG-II): from individual species to whole genera.</title>
        <authorList>
            <person name="Goeker M."/>
        </authorList>
    </citation>
    <scope>NUCLEOTIDE SEQUENCE [LARGE SCALE GENOMIC DNA]</scope>
    <source>
        <strain evidence="3 4">DSM 45312</strain>
    </source>
</reference>
<evidence type="ECO:0000259" key="2">
    <source>
        <dbReference type="Pfam" id="PF03795"/>
    </source>
</evidence>
<dbReference type="InterPro" id="IPR005545">
    <property type="entry name" value="YCII"/>
</dbReference>
<dbReference type="PANTHER" id="PTHR37828">
    <property type="entry name" value="GSR2449 PROTEIN"/>
    <property type="match status" value="1"/>
</dbReference>
<organism evidence="3 4">
    <name type="scientific">Murinocardiopsis flavida</name>
    <dbReference type="NCBI Taxonomy" id="645275"/>
    <lineage>
        <taxon>Bacteria</taxon>
        <taxon>Bacillati</taxon>
        <taxon>Actinomycetota</taxon>
        <taxon>Actinomycetes</taxon>
        <taxon>Streptosporangiales</taxon>
        <taxon>Nocardiopsidaceae</taxon>
        <taxon>Murinocardiopsis</taxon>
    </lineage>
</organism>
<comment type="similarity">
    <text evidence="1">Belongs to the YciI family.</text>
</comment>